<dbReference type="Pfam" id="PF03403">
    <property type="entry name" value="PAF-AH_p_II"/>
    <property type="match status" value="1"/>
</dbReference>
<dbReference type="Proteomes" id="UP000198983">
    <property type="component" value="Chromosome I"/>
</dbReference>
<evidence type="ECO:0000313" key="5">
    <source>
        <dbReference type="EMBL" id="SDS13106.1"/>
    </source>
</evidence>
<keyword evidence="6" id="KW-1185">Reference proteome</keyword>
<dbReference type="Gene3D" id="3.40.50.1820">
    <property type="entry name" value="alpha/beta hydrolase"/>
    <property type="match status" value="1"/>
</dbReference>
<reference evidence="5 6" key="1">
    <citation type="submission" date="2016-10" db="EMBL/GenBank/DDBJ databases">
        <authorList>
            <person name="de Groot N.N."/>
        </authorList>
    </citation>
    <scope>NUCLEOTIDE SEQUENCE [LARGE SCALE GENOMIC DNA]</scope>
    <source>
        <strain evidence="5 6">DSM 22024</strain>
    </source>
</reference>
<evidence type="ECO:0000256" key="4">
    <source>
        <dbReference type="SAM" id="MobiDB-lite"/>
    </source>
</evidence>
<dbReference type="PANTHER" id="PTHR10272:SF0">
    <property type="entry name" value="PLATELET-ACTIVATING FACTOR ACETYLHYDROLASE"/>
    <property type="match status" value="1"/>
</dbReference>
<proteinExistence type="predicted"/>
<evidence type="ECO:0000313" key="6">
    <source>
        <dbReference type="Proteomes" id="UP000198983"/>
    </source>
</evidence>
<feature type="compositionally biased region" description="Low complexity" evidence="4">
    <location>
        <begin position="31"/>
        <end position="44"/>
    </location>
</feature>
<dbReference type="PROSITE" id="PS51318">
    <property type="entry name" value="TAT"/>
    <property type="match status" value="1"/>
</dbReference>
<dbReference type="InterPro" id="IPR006311">
    <property type="entry name" value="TAT_signal"/>
</dbReference>
<evidence type="ECO:0000256" key="3">
    <source>
        <dbReference type="ARBA" id="ARBA00023098"/>
    </source>
</evidence>
<feature type="region of interest" description="Disordered" evidence="4">
    <location>
        <begin position="31"/>
        <end position="68"/>
    </location>
</feature>
<keyword evidence="2" id="KW-0442">Lipid degradation</keyword>
<gene>
    <name evidence="5" type="ORF">SAMN04489717_1719</name>
</gene>
<dbReference type="SUPFAM" id="SSF53474">
    <property type="entry name" value="alpha/beta-Hydrolases"/>
    <property type="match status" value="1"/>
</dbReference>
<accession>A0A1H1PPL0</accession>
<dbReference type="GO" id="GO:0016042">
    <property type="term" value="P:lipid catabolic process"/>
    <property type="evidence" value="ECO:0007669"/>
    <property type="project" value="UniProtKB-KW"/>
</dbReference>
<dbReference type="InterPro" id="IPR029058">
    <property type="entry name" value="AB_hydrolase_fold"/>
</dbReference>
<sequence length="434" mass="46851">MTASRSTSEHRTLARRSILAAPLLAGLAGTLGPAGVRPAAADTATPRRRQRPRPWLPLRLPEPSGPHPVGASRLCLVDSRRADPWHDTDARRALMVTVFYPADPAHRHGTGRRPPLAYMLPGEAAAFDDTANNLLGLGLPAGTIDWERVHTHVRQDVPAARGRRPVLVYSPGLGEPRTFATAQAADLASRGYVVVCVDHTYESPAVEFPDGTVATMLPPAPDPRTWVHKVMAVRVADVRFVLDELARPEALPHGPAGTLDLTRVGMYGKSAGGLAALLAMAADQRIRAGANFDGNLGLNPMDPAGDLPPAVTDGIDRPFLLLGSDTPHNDTGPSWRAFLANDRGWKRRLTLLGSRHHSYADAQTLVAQAAGPLDLPDGTVVEDIGTITPRRSVQVQRAYVAAYFDRWLRGRPTTLFDRPSPRWPEMSFANPDGS</sequence>
<organism evidence="5 6">
    <name type="scientific">Actinopolymorpha singaporensis</name>
    <dbReference type="NCBI Taxonomy" id="117157"/>
    <lineage>
        <taxon>Bacteria</taxon>
        <taxon>Bacillati</taxon>
        <taxon>Actinomycetota</taxon>
        <taxon>Actinomycetes</taxon>
        <taxon>Propionibacteriales</taxon>
        <taxon>Actinopolymorphaceae</taxon>
        <taxon>Actinopolymorpha</taxon>
    </lineage>
</organism>
<dbReference type="GO" id="GO:0003847">
    <property type="term" value="F:1-alkyl-2-acetylglycerophosphocholine esterase activity"/>
    <property type="evidence" value="ECO:0007669"/>
    <property type="project" value="TreeGrafter"/>
</dbReference>
<name>A0A1H1PPL0_9ACTN</name>
<dbReference type="EMBL" id="LT629732">
    <property type="protein sequence ID" value="SDS13106.1"/>
    <property type="molecule type" value="Genomic_DNA"/>
</dbReference>
<evidence type="ECO:0000256" key="1">
    <source>
        <dbReference type="ARBA" id="ARBA00022801"/>
    </source>
</evidence>
<dbReference type="PANTHER" id="PTHR10272">
    <property type="entry name" value="PLATELET-ACTIVATING FACTOR ACETYLHYDROLASE"/>
    <property type="match status" value="1"/>
</dbReference>
<dbReference type="STRING" id="117157.SAMN04489717_1719"/>
<protein>
    <submittedName>
        <fullName evidence="5">Alpha/beta hydrolase family protein</fullName>
    </submittedName>
</protein>
<dbReference type="RefSeq" id="WP_092652186.1">
    <property type="nucleotide sequence ID" value="NZ_LT629732.1"/>
</dbReference>
<dbReference type="AlphaFoldDB" id="A0A1H1PPL0"/>
<dbReference type="OrthoDB" id="569821at2"/>
<keyword evidence="1 5" id="KW-0378">Hydrolase</keyword>
<evidence type="ECO:0000256" key="2">
    <source>
        <dbReference type="ARBA" id="ARBA00022963"/>
    </source>
</evidence>
<keyword evidence="3" id="KW-0443">Lipid metabolism</keyword>